<proteinExistence type="inferred from homology"/>
<dbReference type="GO" id="GO:0008176">
    <property type="term" value="F:tRNA (guanine(46)-N7)-methyltransferase activity"/>
    <property type="evidence" value="ECO:0007669"/>
    <property type="project" value="UniProtKB-UniRule"/>
</dbReference>
<comment type="caution">
    <text evidence="7">Lacks conserved residue(s) required for the propagation of feature annotation.</text>
</comment>
<comment type="catalytic activity">
    <reaction evidence="1 7">
        <text>guanosine(46) in tRNA + S-adenosyl-L-methionine = N(7)-methylguanosine(46) in tRNA + S-adenosyl-L-homocysteine</text>
        <dbReference type="Rhea" id="RHEA:42708"/>
        <dbReference type="Rhea" id="RHEA-COMP:10188"/>
        <dbReference type="Rhea" id="RHEA-COMP:10189"/>
        <dbReference type="ChEBI" id="CHEBI:57856"/>
        <dbReference type="ChEBI" id="CHEBI:59789"/>
        <dbReference type="ChEBI" id="CHEBI:74269"/>
        <dbReference type="ChEBI" id="CHEBI:74480"/>
        <dbReference type="EC" id="2.1.1.33"/>
    </reaction>
</comment>
<evidence type="ECO:0000313" key="8">
    <source>
        <dbReference type="EMBL" id="TCK82931.1"/>
    </source>
</evidence>
<comment type="caution">
    <text evidence="8">The sequence shown here is derived from an EMBL/GenBank/DDBJ whole genome shotgun (WGS) entry which is preliminary data.</text>
</comment>
<keyword evidence="9" id="KW-1185">Reference proteome</keyword>
<gene>
    <name evidence="7" type="primary">trmB</name>
    <name evidence="8" type="ORF">C8N28_1518</name>
</gene>
<dbReference type="UniPathway" id="UPA00989"/>
<dbReference type="InterPro" id="IPR029063">
    <property type="entry name" value="SAM-dependent_MTases_sf"/>
</dbReference>
<evidence type="ECO:0000256" key="7">
    <source>
        <dbReference type="HAMAP-Rule" id="MF_01057"/>
    </source>
</evidence>
<feature type="binding site" evidence="7">
    <location>
        <position position="83"/>
    </location>
    <ligand>
        <name>S-adenosyl-L-methionine</name>
        <dbReference type="ChEBI" id="CHEBI:59789"/>
    </ligand>
</feature>
<dbReference type="HAMAP" id="MF_01057">
    <property type="entry name" value="tRNA_methyltr_TrmB"/>
    <property type="match status" value="1"/>
</dbReference>
<keyword evidence="5 7" id="KW-0949">S-adenosyl-L-methionine</keyword>
<dbReference type="InterPro" id="IPR055361">
    <property type="entry name" value="tRNA_methyltr_TrmB_bact"/>
</dbReference>
<dbReference type="GO" id="GO:0043527">
    <property type="term" value="C:tRNA methyltransferase complex"/>
    <property type="evidence" value="ECO:0007669"/>
    <property type="project" value="TreeGrafter"/>
</dbReference>
<dbReference type="PANTHER" id="PTHR23417:SF14">
    <property type="entry name" value="PENTACOTRIPEPTIDE-REPEAT REGION OF PRORP DOMAIN-CONTAINING PROTEIN"/>
    <property type="match status" value="1"/>
</dbReference>
<organism evidence="8 9">
    <name type="scientific">Albibacterium bauzanense</name>
    <dbReference type="NCBI Taxonomy" id="653929"/>
    <lineage>
        <taxon>Bacteria</taxon>
        <taxon>Pseudomonadati</taxon>
        <taxon>Bacteroidota</taxon>
        <taxon>Sphingobacteriia</taxon>
        <taxon>Sphingobacteriales</taxon>
        <taxon>Sphingobacteriaceae</taxon>
        <taxon>Albibacterium</taxon>
    </lineage>
</organism>
<feature type="binding site" evidence="7">
    <location>
        <position position="132"/>
    </location>
    <ligand>
        <name>S-adenosyl-L-methionine</name>
        <dbReference type="ChEBI" id="CHEBI:59789"/>
    </ligand>
</feature>
<dbReference type="PROSITE" id="PS51625">
    <property type="entry name" value="SAM_MT_TRMB"/>
    <property type="match status" value="1"/>
</dbReference>
<comment type="pathway">
    <text evidence="7">tRNA modification; N(7)-methylguanine-tRNA biosynthesis.</text>
</comment>
<dbReference type="PANTHER" id="PTHR23417">
    <property type="entry name" value="3-DEOXY-D-MANNO-OCTULOSONIC-ACID TRANSFERASE/TRNA GUANINE-N 7 - -METHYLTRANSFERASE"/>
    <property type="match status" value="1"/>
</dbReference>
<name>A0A4V2PXP3_9SPHI</name>
<accession>A0A4V2PXP3</accession>
<dbReference type="NCBIfam" id="TIGR00091">
    <property type="entry name" value="tRNA (guanosine(46)-N7)-methyltransferase TrmB"/>
    <property type="match status" value="1"/>
</dbReference>
<evidence type="ECO:0000256" key="4">
    <source>
        <dbReference type="ARBA" id="ARBA00022679"/>
    </source>
</evidence>
<protein>
    <recommendedName>
        <fullName evidence="7">tRNA (guanine-N(7)-)-methyltransferase</fullName>
        <ecNumber evidence="7">2.1.1.33</ecNumber>
    </recommendedName>
    <alternativeName>
        <fullName evidence="7">tRNA (guanine(46)-N(7))-methyltransferase</fullName>
    </alternativeName>
    <alternativeName>
        <fullName evidence="7">tRNA(m7G46)-methyltransferase</fullName>
    </alternativeName>
</protein>
<feature type="binding site" evidence="7">
    <location>
        <begin position="208"/>
        <end position="211"/>
    </location>
    <ligand>
        <name>substrate</name>
    </ligand>
</feature>
<dbReference type="SUPFAM" id="SSF53335">
    <property type="entry name" value="S-adenosyl-L-methionine-dependent methyltransferases"/>
    <property type="match status" value="1"/>
</dbReference>
<dbReference type="EMBL" id="SMGO01000002">
    <property type="protein sequence ID" value="TCK82931.1"/>
    <property type="molecule type" value="Genomic_DNA"/>
</dbReference>
<dbReference type="NCBIfam" id="NF001080">
    <property type="entry name" value="PRK00121.2-2"/>
    <property type="match status" value="1"/>
</dbReference>
<keyword evidence="4 7" id="KW-0808">Transferase</keyword>
<dbReference type="EC" id="2.1.1.33" evidence="7"/>
<feature type="binding site" evidence="7">
    <location>
        <position position="58"/>
    </location>
    <ligand>
        <name>S-adenosyl-L-methionine</name>
        <dbReference type="ChEBI" id="CHEBI:59789"/>
    </ligand>
</feature>
<dbReference type="Proteomes" id="UP000294616">
    <property type="component" value="Unassembled WGS sequence"/>
</dbReference>
<keyword evidence="3 7" id="KW-0489">Methyltransferase</keyword>
<keyword evidence="6 7" id="KW-0819">tRNA processing</keyword>
<comment type="function">
    <text evidence="2 7">Catalyzes the formation of N(7)-methylguanine at position 46 (m7G46) in tRNA.</text>
</comment>
<evidence type="ECO:0000313" key="9">
    <source>
        <dbReference type="Proteomes" id="UP000294616"/>
    </source>
</evidence>
<sequence length="233" mass="27251">MPQLKYKAKQYYFMGKDKLRKFAEIGTFENVYQLEEGLVNKGNWSKNHFNNDNPIVLELACGKGEYSVNMAKAFPDKNFIGIDYKGNRIWMGAKAAIQESVKNVAFLRIQIEDILAYFSESEVSEIWITFPDPQPQVSREKKRLTYDRFLDTYRILLEDGGFMHLKTDNDGLYQYTFEKLEGLGEHIIANTTDLYHSDLLDDTLSIKTYYEKKYLDVGKNINYLKWLLKKTVV</sequence>
<evidence type="ECO:0000256" key="3">
    <source>
        <dbReference type="ARBA" id="ARBA00022603"/>
    </source>
</evidence>
<evidence type="ECO:0000256" key="5">
    <source>
        <dbReference type="ARBA" id="ARBA00022691"/>
    </source>
</evidence>
<comment type="similarity">
    <text evidence="7">Belongs to the class I-like SAM-binding methyltransferase superfamily. TrmB family.</text>
</comment>
<evidence type="ECO:0000256" key="1">
    <source>
        <dbReference type="ARBA" id="ARBA00000142"/>
    </source>
</evidence>
<feature type="binding site" evidence="7">
    <location>
        <position position="168"/>
    </location>
    <ligand>
        <name>substrate</name>
    </ligand>
</feature>
<reference evidence="8 9" key="1">
    <citation type="submission" date="2019-03" db="EMBL/GenBank/DDBJ databases">
        <title>Genomic Encyclopedia of Archaeal and Bacterial Type Strains, Phase II (KMG-II): from individual species to whole genera.</title>
        <authorList>
            <person name="Goeker M."/>
        </authorList>
    </citation>
    <scope>NUCLEOTIDE SEQUENCE [LARGE SCALE GENOMIC DNA]</scope>
    <source>
        <strain evidence="8 9">DSM 22554</strain>
    </source>
</reference>
<dbReference type="InterPro" id="IPR003358">
    <property type="entry name" value="tRNA_(Gua-N-7)_MeTrfase_Trmb"/>
</dbReference>
<evidence type="ECO:0000256" key="6">
    <source>
        <dbReference type="ARBA" id="ARBA00022694"/>
    </source>
</evidence>
<dbReference type="AlphaFoldDB" id="A0A4V2PXP3"/>
<dbReference type="Pfam" id="PF02390">
    <property type="entry name" value="Methyltransf_4"/>
    <property type="match status" value="1"/>
</dbReference>
<dbReference type="Gene3D" id="3.40.50.150">
    <property type="entry name" value="Vaccinia Virus protein VP39"/>
    <property type="match status" value="1"/>
</dbReference>
<evidence type="ECO:0000256" key="2">
    <source>
        <dbReference type="ARBA" id="ARBA00003015"/>
    </source>
</evidence>